<feature type="binding site" evidence="10">
    <location>
        <position position="294"/>
    </location>
    <ligand>
        <name>UDP-N-acetyl-alpha-D-glucosamine</name>
        <dbReference type="ChEBI" id="CHEBI:57705"/>
    </ligand>
</feature>
<keyword evidence="7 10" id="KW-0472">Membrane</keyword>
<gene>
    <name evidence="10 13" type="primary">murG</name>
    <name evidence="13" type="ORF">ABK249_16355</name>
</gene>
<keyword evidence="8 10" id="KW-0131">Cell cycle</keyword>
<evidence type="ECO:0000256" key="1">
    <source>
        <dbReference type="ARBA" id="ARBA00022475"/>
    </source>
</evidence>
<dbReference type="PANTHER" id="PTHR21015:SF22">
    <property type="entry name" value="GLYCOSYLTRANSFERASE"/>
    <property type="match status" value="1"/>
</dbReference>
<feature type="binding site" evidence="10">
    <location>
        <begin position="13"/>
        <end position="15"/>
    </location>
    <ligand>
        <name>UDP-N-acetyl-alpha-D-glucosamine</name>
        <dbReference type="ChEBI" id="CHEBI:57705"/>
    </ligand>
</feature>
<comment type="similarity">
    <text evidence="10">Belongs to the glycosyltransferase 28 family. MurG subfamily.</text>
</comment>
<evidence type="ECO:0000256" key="9">
    <source>
        <dbReference type="ARBA" id="ARBA00023316"/>
    </source>
</evidence>
<evidence type="ECO:0000256" key="2">
    <source>
        <dbReference type="ARBA" id="ARBA00022618"/>
    </source>
</evidence>
<comment type="pathway">
    <text evidence="10">Cell wall biogenesis; peptidoglycan biosynthesis.</text>
</comment>
<dbReference type="InterPro" id="IPR004276">
    <property type="entry name" value="GlycoTrans_28_N"/>
</dbReference>
<dbReference type="Proteomes" id="UP001496627">
    <property type="component" value="Unassembled WGS sequence"/>
</dbReference>
<comment type="function">
    <text evidence="10">Cell wall formation. Catalyzes the transfer of a GlcNAc subunit on undecaprenyl-pyrophosphoryl-MurNAc-pentapeptide (lipid intermediate I) to form undecaprenyl-pyrophosphoryl-MurNAc-(pentapeptide)GlcNAc (lipid intermediate II).</text>
</comment>
<feature type="binding site" evidence="10">
    <location>
        <position position="193"/>
    </location>
    <ligand>
        <name>UDP-N-acetyl-alpha-D-glucosamine</name>
        <dbReference type="ChEBI" id="CHEBI:57705"/>
    </ligand>
</feature>
<evidence type="ECO:0000256" key="3">
    <source>
        <dbReference type="ARBA" id="ARBA00022676"/>
    </source>
</evidence>
<reference evidence="13 14" key="1">
    <citation type="submission" date="2024-05" db="EMBL/GenBank/DDBJ databases">
        <title>Neorhizobium sp. Rsf11, a plant growth promoting and heavy metal resistant PAH-degrader.</title>
        <authorList>
            <person name="Golubev S.N."/>
            <person name="Muratova A.Y."/>
            <person name="Markelova M.I."/>
        </authorList>
    </citation>
    <scope>NUCLEOTIDE SEQUENCE [LARGE SCALE GENOMIC DNA]</scope>
    <source>
        <strain evidence="13 14">Rsf11</strain>
    </source>
</reference>
<feature type="domain" description="Glycosyltransferase family 28 N-terminal" evidence="11">
    <location>
        <begin position="6"/>
        <end position="141"/>
    </location>
</feature>
<keyword evidence="5 10" id="KW-0133">Cell shape</keyword>
<evidence type="ECO:0000259" key="11">
    <source>
        <dbReference type="Pfam" id="PF03033"/>
    </source>
</evidence>
<dbReference type="SUPFAM" id="SSF53756">
    <property type="entry name" value="UDP-Glycosyltransferase/glycogen phosphorylase"/>
    <property type="match status" value="1"/>
</dbReference>
<dbReference type="InterPro" id="IPR006009">
    <property type="entry name" value="GlcNAc_MurG"/>
</dbReference>
<evidence type="ECO:0000256" key="7">
    <source>
        <dbReference type="ARBA" id="ARBA00023136"/>
    </source>
</evidence>
<keyword evidence="4 10" id="KW-0808">Transferase</keyword>
<evidence type="ECO:0000256" key="6">
    <source>
        <dbReference type="ARBA" id="ARBA00022984"/>
    </source>
</evidence>
<evidence type="ECO:0000313" key="13">
    <source>
        <dbReference type="EMBL" id="MEQ1406504.1"/>
    </source>
</evidence>
<keyword evidence="1 10" id="KW-1003">Cell membrane</keyword>
<feature type="binding site" evidence="10">
    <location>
        <position position="124"/>
    </location>
    <ligand>
        <name>UDP-N-acetyl-alpha-D-glucosamine</name>
        <dbReference type="ChEBI" id="CHEBI:57705"/>
    </ligand>
</feature>
<keyword evidence="9 10" id="KW-0961">Cell wall biogenesis/degradation</keyword>
<dbReference type="GO" id="GO:0016757">
    <property type="term" value="F:glycosyltransferase activity"/>
    <property type="evidence" value="ECO:0007669"/>
    <property type="project" value="UniProtKB-KW"/>
</dbReference>
<dbReference type="PANTHER" id="PTHR21015">
    <property type="entry name" value="UDP-N-ACETYLGLUCOSAMINE--N-ACETYLMURAMYL-(PENTAPEPTIDE) PYROPHOSPHORYL-UNDECAPRENOL N-ACETYLGLUCOSAMINE TRANSFERASE 1"/>
    <property type="match status" value="1"/>
</dbReference>
<dbReference type="Pfam" id="PF04101">
    <property type="entry name" value="Glyco_tran_28_C"/>
    <property type="match status" value="1"/>
</dbReference>
<organism evidence="13 14">
    <name type="scientific">Neorhizobium phenanthreniclasticum</name>
    <dbReference type="NCBI Taxonomy" id="3157917"/>
    <lineage>
        <taxon>Bacteria</taxon>
        <taxon>Pseudomonadati</taxon>
        <taxon>Pseudomonadota</taxon>
        <taxon>Alphaproteobacteria</taxon>
        <taxon>Hyphomicrobiales</taxon>
        <taxon>Rhizobiaceae</taxon>
        <taxon>Rhizobium/Agrobacterium group</taxon>
        <taxon>Neorhizobium</taxon>
    </lineage>
</organism>
<proteinExistence type="inferred from homology"/>
<comment type="catalytic activity">
    <reaction evidence="10">
        <text>di-trans,octa-cis-undecaprenyl diphospho-N-acetyl-alpha-D-muramoyl-L-alanyl-D-glutamyl-meso-2,6-diaminopimeloyl-D-alanyl-D-alanine + UDP-N-acetyl-alpha-D-glucosamine = di-trans,octa-cis-undecaprenyl diphospho-[N-acetyl-alpha-D-glucosaminyl-(1-&gt;4)]-N-acetyl-alpha-D-muramoyl-L-alanyl-D-glutamyl-meso-2,6-diaminopimeloyl-D-alanyl-D-alanine + UDP + H(+)</text>
        <dbReference type="Rhea" id="RHEA:31227"/>
        <dbReference type="ChEBI" id="CHEBI:15378"/>
        <dbReference type="ChEBI" id="CHEBI:57705"/>
        <dbReference type="ChEBI" id="CHEBI:58223"/>
        <dbReference type="ChEBI" id="CHEBI:61387"/>
        <dbReference type="ChEBI" id="CHEBI:61388"/>
        <dbReference type="EC" id="2.4.1.227"/>
    </reaction>
</comment>
<keyword evidence="6 10" id="KW-0573">Peptidoglycan synthesis</keyword>
<evidence type="ECO:0000256" key="4">
    <source>
        <dbReference type="ARBA" id="ARBA00022679"/>
    </source>
</evidence>
<comment type="caution">
    <text evidence="13">The sequence shown here is derived from an EMBL/GenBank/DDBJ whole genome shotgun (WGS) entry which is preliminary data.</text>
</comment>
<dbReference type="EMBL" id="JBEAAL010000011">
    <property type="protein sequence ID" value="MEQ1406504.1"/>
    <property type="molecule type" value="Genomic_DNA"/>
</dbReference>
<name>A0ABV0M6D5_9HYPH</name>
<feature type="domain" description="Glycosyl transferase family 28 C-terminal" evidence="12">
    <location>
        <begin position="187"/>
        <end position="351"/>
    </location>
</feature>
<keyword evidence="3 10" id="KW-0328">Glycosyltransferase</keyword>
<sequence>MTKGIILLAAGGTGGHVFPAEALAHELKARGYSVHLVTDSRAERFAGTFPADEIHVVPSATLGSKNPIAVARTGWRLWTGLRAARRLVGKLKPLAVVGFGGYPTVPPLMAATSMGVPSMIHEQNAVMGRANKALAGKVQAIAGGFLPENDGPYADKTVTTGNPVRPAVLAASNIPYIASRGSDPFRLVVFGGSQGAQYFSSVVPTALSLLDKAERDRLVVTQQARPEDKDRVISCFAKLNAPADISSFFSDMAERLATAHLVICRSGASTVSEIAVIGRPAILVPYPHALDHDQAANAAALVATGGAQVVSQSELSPEKLASLISAAMKEPDRLEKMATAAKTAGHPNAASLLADMVVAIAERKSIAEFRTSKDFGKSEDWGVRA</sequence>
<dbReference type="Pfam" id="PF03033">
    <property type="entry name" value="Glyco_transf_28"/>
    <property type="match status" value="1"/>
</dbReference>
<keyword evidence="2 10" id="KW-0132">Cell division</keyword>
<feature type="binding site" evidence="10">
    <location>
        <position position="165"/>
    </location>
    <ligand>
        <name>UDP-N-acetyl-alpha-D-glucosamine</name>
        <dbReference type="ChEBI" id="CHEBI:57705"/>
    </ligand>
</feature>
<comment type="caution">
    <text evidence="10">Lacks conserved residue(s) required for the propagation of feature annotation.</text>
</comment>
<dbReference type="EC" id="2.4.1.227" evidence="10"/>
<evidence type="ECO:0000313" key="14">
    <source>
        <dbReference type="Proteomes" id="UP001496627"/>
    </source>
</evidence>
<dbReference type="HAMAP" id="MF_00033">
    <property type="entry name" value="MurG"/>
    <property type="match status" value="1"/>
</dbReference>
<protein>
    <recommendedName>
        <fullName evidence="10">UDP-N-acetylglucosamine--N-acetylmuramyl-(pentapeptide) pyrophosphoryl-undecaprenol N-acetylglucosamine transferase</fullName>
        <ecNumber evidence="10">2.4.1.227</ecNumber>
    </recommendedName>
    <alternativeName>
        <fullName evidence="10">Undecaprenyl-PP-MurNAc-pentapeptide-UDPGlcNAc GlcNAc transferase</fullName>
    </alternativeName>
</protein>
<evidence type="ECO:0000256" key="10">
    <source>
        <dbReference type="HAMAP-Rule" id="MF_00033"/>
    </source>
</evidence>
<dbReference type="Gene3D" id="3.40.50.2000">
    <property type="entry name" value="Glycogen Phosphorylase B"/>
    <property type="match status" value="2"/>
</dbReference>
<evidence type="ECO:0000259" key="12">
    <source>
        <dbReference type="Pfam" id="PF04101"/>
    </source>
</evidence>
<comment type="subcellular location">
    <subcellularLocation>
        <location evidence="10">Cell membrane</location>
        <topology evidence="10">Peripheral membrane protein</topology>
        <orientation evidence="10">Cytoplasmic side</orientation>
    </subcellularLocation>
</comment>
<dbReference type="RefSeq" id="WP_052182703.1">
    <property type="nucleotide sequence ID" value="NZ_JBEAAL010000011.1"/>
</dbReference>
<evidence type="ECO:0000256" key="8">
    <source>
        <dbReference type="ARBA" id="ARBA00023306"/>
    </source>
</evidence>
<keyword evidence="14" id="KW-1185">Reference proteome</keyword>
<dbReference type="NCBIfam" id="TIGR01133">
    <property type="entry name" value="murG"/>
    <property type="match status" value="1"/>
</dbReference>
<evidence type="ECO:0000256" key="5">
    <source>
        <dbReference type="ARBA" id="ARBA00022960"/>
    </source>
</evidence>
<dbReference type="InterPro" id="IPR007235">
    <property type="entry name" value="Glyco_trans_28_C"/>
</dbReference>
<accession>A0ABV0M6D5</accession>
<dbReference type="CDD" id="cd03785">
    <property type="entry name" value="GT28_MurG"/>
    <property type="match status" value="1"/>
</dbReference>